<evidence type="ECO:0000256" key="1">
    <source>
        <dbReference type="ARBA" id="ARBA00008571"/>
    </source>
</evidence>
<dbReference type="AlphaFoldDB" id="A0A8J3E1Y3"/>
<dbReference type="Pfam" id="PF03937">
    <property type="entry name" value="Sdh5"/>
    <property type="match status" value="1"/>
</dbReference>
<reference evidence="4" key="2">
    <citation type="submission" date="2020-09" db="EMBL/GenBank/DDBJ databases">
        <authorList>
            <person name="Sun Q."/>
            <person name="Zhou Y."/>
        </authorList>
    </citation>
    <scope>NUCLEOTIDE SEQUENCE</scope>
    <source>
        <strain evidence="4">CGMCC 1.15725</strain>
    </source>
</reference>
<keyword evidence="5" id="KW-1185">Reference proteome</keyword>
<dbReference type="Proteomes" id="UP000646365">
    <property type="component" value="Unassembled WGS sequence"/>
</dbReference>
<comment type="caution">
    <text evidence="4">The sequence shown here is derived from an EMBL/GenBank/DDBJ whole genome shotgun (WGS) entry which is preliminary data.</text>
</comment>
<sequence length="90" mass="10402">MTLTDDERRKRLLFRSWHRGTKEADLLLGSFAEAHLSGFSPADLACYEALLEQNDADLWDWMTGQADPPPEFDTEVMRQLRAFRFTARPA</sequence>
<name>A0A8J3E1Y3_9PROT</name>
<dbReference type="FunFam" id="1.10.150.250:FF:000002">
    <property type="entry name" value="Succinate dehydrogenase assembly factor 2, mitochondrial"/>
    <property type="match status" value="1"/>
</dbReference>
<evidence type="ECO:0000313" key="5">
    <source>
        <dbReference type="Proteomes" id="UP000646365"/>
    </source>
</evidence>
<dbReference type="Gene3D" id="1.10.150.250">
    <property type="entry name" value="Flavinator of succinate dehydrogenase"/>
    <property type="match status" value="1"/>
</dbReference>
<evidence type="ECO:0000313" key="4">
    <source>
        <dbReference type="EMBL" id="GGF03679.1"/>
    </source>
</evidence>
<dbReference type="InterPro" id="IPR005631">
    <property type="entry name" value="SDH"/>
</dbReference>
<dbReference type="EMBL" id="BMJQ01000001">
    <property type="protein sequence ID" value="GGF03679.1"/>
    <property type="molecule type" value="Genomic_DNA"/>
</dbReference>
<accession>A0A8J3E1Y3</accession>
<evidence type="ECO:0000256" key="3">
    <source>
        <dbReference type="ARBA" id="ARBA00023186"/>
    </source>
</evidence>
<dbReference type="InterPro" id="IPR036714">
    <property type="entry name" value="SDH_sf"/>
</dbReference>
<dbReference type="RefSeq" id="WP_189042335.1">
    <property type="nucleotide sequence ID" value="NZ_BMJQ01000001.1"/>
</dbReference>
<dbReference type="PANTHER" id="PTHR12469">
    <property type="entry name" value="PROTEIN EMI5 HOMOLOG, MITOCHONDRIAL"/>
    <property type="match status" value="1"/>
</dbReference>
<evidence type="ECO:0000256" key="2">
    <source>
        <dbReference type="ARBA" id="ARBA00019418"/>
    </source>
</evidence>
<protein>
    <recommendedName>
        <fullName evidence="2">FAD assembly factor SdhE</fullName>
    </recommendedName>
</protein>
<reference evidence="4" key="1">
    <citation type="journal article" date="2014" name="Int. J. Syst. Evol. Microbiol.">
        <title>Complete genome sequence of Corynebacterium casei LMG S-19264T (=DSM 44701T), isolated from a smear-ripened cheese.</title>
        <authorList>
            <consortium name="US DOE Joint Genome Institute (JGI-PGF)"/>
            <person name="Walter F."/>
            <person name="Albersmeier A."/>
            <person name="Kalinowski J."/>
            <person name="Ruckert C."/>
        </authorList>
    </citation>
    <scope>NUCLEOTIDE SEQUENCE</scope>
    <source>
        <strain evidence="4">CGMCC 1.15725</strain>
    </source>
</reference>
<keyword evidence="3" id="KW-0143">Chaperone</keyword>
<proteinExistence type="inferred from homology"/>
<organism evidence="4 5">
    <name type="scientific">Aliidongia dinghuensis</name>
    <dbReference type="NCBI Taxonomy" id="1867774"/>
    <lineage>
        <taxon>Bacteria</taxon>
        <taxon>Pseudomonadati</taxon>
        <taxon>Pseudomonadota</taxon>
        <taxon>Alphaproteobacteria</taxon>
        <taxon>Rhodospirillales</taxon>
        <taxon>Dongiaceae</taxon>
        <taxon>Aliidongia</taxon>
    </lineage>
</organism>
<comment type="similarity">
    <text evidence="1">Belongs to the SdhE FAD assembly factor family.</text>
</comment>
<dbReference type="GO" id="GO:0006099">
    <property type="term" value="P:tricarboxylic acid cycle"/>
    <property type="evidence" value="ECO:0007669"/>
    <property type="project" value="TreeGrafter"/>
</dbReference>
<dbReference type="SUPFAM" id="SSF109910">
    <property type="entry name" value="YgfY-like"/>
    <property type="match status" value="1"/>
</dbReference>
<gene>
    <name evidence="4" type="ORF">GCM10011611_06440</name>
</gene>
<dbReference type="PANTHER" id="PTHR12469:SF2">
    <property type="entry name" value="SUCCINATE DEHYDROGENASE ASSEMBLY FACTOR 2, MITOCHONDRIAL"/>
    <property type="match status" value="1"/>
</dbReference>